<name>A0A6J5LAS4_9CAUD</name>
<evidence type="ECO:0000313" key="1">
    <source>
        <dbReference type="EMBL" id="CAB4131431.1"/>
    </source>
</evidence>
<reference evidence="1" key="1">
    <citation type="submission" date="2020-04" db="EMBL/GenBank/DDBJ databases">
        <authorList>
            <person name="Chiriac C."/>
            <person name="Salcher M."/>
            <person name="Ghai R."/>
            <person name="Kavagutti S V."/>
        </authorList>
    </citation>
    <scope>NUCLEOTIDE SEQUENCE</scope>
</reference>
<sequence>MDIHYKIIEVHPNEHAIVVRYFSDALSEEMLATNPEDQNRRDDGSPVRCRTDYNINLPIPAPEGEELHKFLIRSAPVGWFDMQAKIFDPEIDTTLSHINALVDQHVTITNDEIVTAFQAGPAQSFSVSTEQIGGKMTDDDITALLKKAAAGQAG</sequence>
<gene>
    <name evidence="1" type="ORF">UFOVP132_83</name>
</gene>
<accession>A0A6J5LAS4</accession>
<protein>
    <submittedName>
        <fullName evidence="1">Uncharacterized protein</fullName>
    </submittedName>
</protein>
<organism evidence="1">
    <name type="scientific">uncultured Caudovirales phage</name>
    <dbReference type="NCBI Taxonomy" id="2100421"/>
    <lineage>
        <taxon>Viruses</taxon>
        <taxon>Duplodnaviria</taxon>
        <taxon>Heunggongvirae</taxon>
        <taxon>Uroviricota</taxon>
        <taxon>Caudoviricetes</taxon>
        <taxon>Peduoviridae</taxon>
        <taxon>Maltschvirus</taxon>
        <taxon>Maltschvirus maltsch</taxon>
    </lineage>
</organism>
<proteinExistence type="predicted"/>
<dbReference type="EMBL" id="LR796247">
    <property type="protein sequence ID" value="CAB4131431.1"/>
    <property type="molecule type" value="Genomic_DNA"/>
</dbReference>